<protein>
    <submittedName>
        <fullName evidence="4">DUF971 domain-containing protein</fullName>
    </submittedName>
</protein>
<dbReference type="RefSeq" id="WP_407347226.1">
    <property type="nucleotide sequence ID" value="NZ_CP136864.1"/>
</dbReference>
<keyword evidence="2" id="KW-0408">Iron</keyword>
<keyword evidence="5" id="KW-1185">Reference proteome</keyword>
<dbReference type="EMBL" id="CP136864">
    <property type="protein sequence ID" value="WOJ92627.1"/>
    <property type="molecule type" value="Genomic_DNA"/>
</dbReference>
<reference evidence="4 5" key="1">
    <citation type="submission" date="2023-10" db="EMBL/GenBank/DDBJ databases">
        <title>Two novel species belonging to the OM43/NOR5 clade.</title>
        <authorList>
            <person name="Park M."/>
        </authorList>
    </citation>
    <scope>NUCLEOTIDE SEQUENCE [LARGE SCALE GENOMIC DNA]</scope>
    <source>
        <strain evidence="4 5">IMCC43200</strain>
    </source>
</reference>
<proteinExistence type="predicted"/>
<dbReference type="InterPro" id="IPR010376">
    <property type="entry name" value="GBBH-like_N"/>
</dbReference>
<dbReference type="Gene3D" id="3.30.2020.30">
    <property type="match status" value="1"/>
</dbReference>
<evidence type="ECO:0000313" key="4">
    <source>
        <dbReference type="EMBL" id="WOJ92627.1"/>
    </source>
</evidence>
<keyword evidence="1" id="KW-0479">Metal-binding</keyword>
<evidence type="ECO:0000256" key="1">
    <source>
        <dbReference type="ARBA" id="ARBA00022723"/>
    </source>
</evidence>
<dbReference type="Proteomes" id="UP001626537">
    <property type="component" value="Chromosome"/>
</dbReference>
<organism evidence="4 5">
    <name type="scientific">Congregibacter variabilis</name>
    <dbReference type="NCBI Taxonomy" id="3081200"/>
    <lineage>
        <taxon>Bacteria</taxon>
        <taxon>Pseudomonadati</taxon>
        <taxon>Pseudomonadota</taxon>
        <taxon>Gammaproteobacteria</taxon>
        <taxon>Cellvibrionales</taxon>
        <taxon>Halieaceae</taxon>
        <taxon>Congregibacter</taxon>
    </lineage>
</organism>
<evidence type="ECO:0000259" key="3">
    <source>
        <dbReference type="Pfam" id="PF06155"/>
    </source>
</evidence>
<dbReference type="PANTHER" id="PTHR35303:SF5">
    <property type="entry name" value="OS02G0197800 PROTEIN"/>
    <property type="match status" value="1"/>
</dbReference>
<feature type="domain" description="Gamma-butyrobetaine hydroxylase-like N-terminal" evidence="3">
    <location>
        <begin position="10"/>
        <end position="94"/>
    </location>
</feature>
<accession>A0ABZ0I0Q7</accession>
<gene>
    <name evidence="4" type="ORF">R0135_12635</name>
</gene>
<name>A0ABZ0I0Q7_9GAMM</name>
<dbReference type="Pfam" id="PF06155">
    <property type="entry name" value="GBBH-like_N"/>
    <property type="match status" value="1"/>
</dbReference>
<dbReference type="PANTHER" id="PTHR35303">
    <property type="entry name" value="OS02G0197800 PROTEIN"/>
    <property type="match status" value="1"/>
</dbReference>
<sequence length="129" mass="14840">MSDSPRPINIRLRKQSRVLELDYPDAQSYSLSWEYLRVYSPSAEVRGHHASQAVLQTGKRDVGVIDIKPVGHYALQLVFDDGHDSGLYSWDYLYRLCSQQSELWQAYLDDMTEAGASRDPHTQVLHFEP</sequence>
<evidence type="ECO:0000313" key="5">
    <source>
        <dbReference type="Proteomes" id="UP001626537"/>
    </source>
</evidence>
<evidence type="ECO:0000256" key="2">
    <source>
        <dbReference type="ARBA" id="ARBA00023004"/>
    </source>
</evidence>
<dbReference type="InterPro" id="IPR038492">
    <property type="entry name" value="GBBH-like_N_sf"/>
</dbReference>